<evidence type="ECO:0000313" key="2">
    <source>
        <dbReference type="Proteomes" id="UP001152607"/>
    </source>
</evidence>
<dbReference type="AlphaFoldDB" id="A0A9W4XQY6"/>
<name>A0A9W4XQY6_9PLEO</name>
<proteinExistence type="predicted"/>
<comment type="caution">
    <text evidence="1">The sequence shown here is derived from an EMBL/GenBank/DDBJ whole genome shotgun (WGS) entry which is preliminary data.</text>
</comment>
<sequence>MLASALASTSPINSSERVWYHLANGNKHYEANSYIVEAAATTVDQRWIGREITCRMLTLLLASSFKYLECNL</sequence>
<organism evidence="1 2">
    <name type="scientific">Periconia digitata</name>
    <dbReference type="NCBI Taxonomy" id="1303443"/>
    <lineage>
        <taxon>Eukaryota</taxon>
        <taxon>Fungi</taxon>
        <taxon>Dikarya</taxon>
        <taxon>Ascomycota</taxon>
        <taxon>Pezizomycotina</taxon>
        <taxon>Dothideomycetes</taxon>
        <taxon>Pleosporomycetidae</taxon>
        <taxon>Pleosporales</taxon>
        <taxon>Massarineae</taxon>
        <taxon>Periconiaceae</taxon>
        <taxon>Periconia</taxon>
    </lineage>
</organism>
<protein>
    <submittedName>
        <fullName evidence="1">Uncharacterized protein</fullName>
    </submittedName>
</protein>
<dbReference type="EMBL" id="CAOQHR010000007">
    <property type="protein sequence ID" value="CAI6337430.1"/>
    <property type="molecule type" value="Genomic_DNA"/>
</dbReference>
<reference evidence="1" key="1">
    <citation type="submission" date="2023-01" db="EMBL/GenBank/DDBJ databases">
        <authorList>
            <person name="Van Ghelder C."/>
            <person name="Rancurel C."/>
        </authorList>
    </citation>
    <scope>NUCLEOTIDE SEQUENCE</scope>
    <source>
        <strain evidence="1">CNCM I-4278</strain>
    </source>
</reference>
<evidence type="ECO:0000313" key="1">
    <source>
        <dbReference type="EMBL" id="CAI6337430.1"/>
    </source>
</evidence>
<dbReference type="Proteomes" id="UP001152607">
    <property type="component" value="Unassembled WGS sequence"/>
</dbReference>
<keyword evidence="2" id="KW-1185">Reference proteome</keyword>
<accession>A0A9W4XQY6</accession>
<gene>
    <name evidence="1" type="ORF">PDIGIT_LOCUS10542</name>
</gene>